<feature type="region of interest" description="Disordered" evidence="1">
    <location>
        <begin position="186"/>
        <end position="208"/>
    </location>
</feature>
<dbReference type="GeneID" id="18919583"/>
<dbReference type="RefSeq" id="XP_007396531.1">
    <property type="nucleotide sequence ID" value="XM_007396469.1"/>
</dbReference>
<proteinExistence type="predicted"/>
<name>K5UVA7_PHACS</name>
<organism evidence="2 3">
    <name type="scientific">Phanerochaete carnosa (strain HHB-10118-sp)</name>
    <name type="common">White-rot fungus</name>
    <name type="synonym">Peniophora carnosa</name>
    <dbReference type="NCBI Taxonomy" id="650164"/>
    <lineage>
        <taxon>Eukaryota</taxon>
        <taxon>Fungi</taxon>
        <taxon>Dikarya</taxon>
        <taxon>Basidiomycota</taxon>
        <taxon>Agaricomycotina</taxon>
        <taxon>Agaricomycetes</taxon>
        <taxon>Polyporales</taxon>
        <taxon>Phanerochaetaceae</taxon>
        <taxon>Phanerochaete</taxon>
    </lineage>
</organism>
<dbReference type="KEGG" id="pco:PHACADRAFT_29229"/>
<evidence type="ECO:0000313" key="3">
    <source>
        <dbReference type="Proteomes" id="UP000008370"/>
    </source>
</evidence>
<feature type="compositionally biased region" description="Polar residues" evidence="1">
    <location>
        <begin position="238"/>
        <end position="279"/>
    </location>
</feature>
<feature type="compositionally biased region" description="Basic and acidic residues" evidence="1">
    <location>
        <begin position="227"/>
        <end position="237"/>
    </location>
</feature>
<reference evidence="2 3" key="1">
    <citation type="journal article" date="2012" name="BMC Genomics">
        <title>Comparative genomics of the white-rot fungi, Phanerochaete carnosa and P. chrysosporium, to elucidate the genetic basis of the distinct wood types they colonize.</title>
        <authorList>
            <person name="Suzuki H."/>
            <person name="MacDonald J."/>
            <person name="Syed K."/>
            <person name="Salamov A."/>
            <person name="Hori C."/>
            <person name="Aerts A."/>
            <person name="Henrissat B."/>
            <person name="Wiebenga A."/>
            <person name="vanKuyk P.A."/>
            <person name="Barry K."/>
            <person name="Lindquist E."/>
            <person name="LaButti K."/>
            <person name="Lapidus A."/>
            <person name="Lucas S."/>
            <person name="Coutinho P."/>
            <person name="Gong Y."/>
            <person name="Samejima M."/>
            <person name="Mahadevan R."/>
            <person name="Abou-Zaid M."/>
            <person name="de Vries R.P."/>
            <person name="Igarashi K."/>
            <person name="Yadav J.S."/>
            <person name="Grigoriev I.V."/>
            <person name="Master E.R."/>
        </authorList>
    </citation>
    <scope>NUCLEOTIDE SEQUENCE [LARGE SCALE GENOMIC DNA]</scope>
    <source>
        <strain evidence="2 3">HHB-10118-sp</strain>
    </source>
</reference>
<dbReference type="Proteomes" id="UP000008370">
    <property type="component" value="Unassembled WGS sequence"/>
</dbReference>
<evidence type="ECO:0000313" key="2">
    <source>
        <dbReference type="EMBL" id="EKM53936.1"/>
    </source>
</evidence>
<dbReference type="AlphaFoldDB" id="K5UVA7"/>
<sequence length="352" mass="37366">MTSTLKELGDSMQTKSNLGVISSANVVASALHDVRLCALSNVHSHLLARCKVYLKSHYTPAQVASFASNQEASFHKLFTQRDTRLSIFFGSSDMISMFSGLHSTICDIANYMDIVCMALTGAFAAAEAAMTSDNHIPFTTGLLATGVIAEQVYEVIAQVLIDNDFEILTEGGFGARQPLWKRISSVSKDGRRSLSPSTGAPAPSRDWSAVTVATVEILDETPAPAKEGGDGTAERSHASSASPRVTRSQTEKIQSARTTSVTRSAAPSPSSQDLQPTTKSKGKVPRETTRSPTANGVEKAPTTSIASRETVVRGGRLLVRHVAAGVCEDVSAAGGRCSVSSALWIWQSLHVI</sequence>
<feature type="region of interest" description="Disordered" evidence="1">
    <location>
        <begin position="220"/>
        <end position="306"/>
    </location>
</feature>
<dbReference type="EMBL" id="JH930473">
    <property type="protein sequence ID" value="EKM53936.1"/>
    <property type="molecule type" value="Genomic_DNA"/>
</dbReference>
<dbReference type="HOGENOM" id="CLU_787794_0_0_1"/>
<dbReference type="InParanoid" id="K5UVA7"/>
<accession>K5UVA7</accession>
<keyword evidence="3" id="KW-1185">Reference proteome</keyword>
<evidence type="ECO:0000256" key="1">
    <source>
        <dbReference type="SAM" id="MobiDB-lite"/>
    </source>
</evidence>
<protein>
    <submittedName>
        <fullName evidence="2">Uncharacterized protein</fullName>
    </submittedName>
</protein>
<gene>
    <name evidence="2" type="ORF">PHACADRAFT_29229</name>
</gene>